<comment type="caution">
    <text evidence="1">The sequence shown here is derived from an EMBL/GenBank/DDBJ whole genome shotgun (WGS) entry which is preliminary data.</text>
</comment>
<name>A0ACB9QZK8_9MYRT</name>
<keyword evidence="2" id="KW-1185">Reference proteome</keyword>
<dbReference type="EMBL" id="CM042883">
    <property type="protein sequence ID" value="KAI4371885.1"/>
    <property type="molecule type" value="Genomic_DNA"/>
</dbReference>
<evidence type="ECO:0000313" key="2">
    <source>
        <dbReference type="Proteomes" id="UP001057402"/>
    </source>
</evidence>
<evidence type="ECO:0000313" key="1">
    <source>
        <dbReference type="EMBL" id="KAI4371885.1"/>
    </source>
</evidence>
<protein>
    <submittedName>
        <fullName evidence="1">Uncharacterized protein</fullName>
    </submittedName>
</protein>
<reference evidence="2" key="1">
    <citation type="journal article" date="2023" name="Front. Plant Sci.">
        <title>Chromosomal-level genome assembly of Melastoma candidum provides insights into trichome evolution.</title>
        <authorList>
            <person name="Zhong Y."/>
            <person name="Wu W."/>
            <person name="Sun C."/>
            <person name="Zou P."/>
            <person name="Liu Y."/>
            <person name="Dai S."/>
            <person name="Zhou R."/>
        </authorList>
    </citation>
    <scope>NUCLEOTIDE SEQUENCE [LARGE SCALE GENOMIC DNA]</scope>
</reference>
<accession>A0ACB9QZK8</accession>
<proteinExistence type="predicted"/>
<dbReference type="Proteomes" id="UP001057402">
    <property type="component" value="Chromosome 4"/>
</dbReference>
<gene>
    <name evidence="1" type="ORF">MLD38_010182</name>
</gene>
<sequence>MLEQCNGLNGEKYIRKRNRPLTNEELDGMSLHEGYKKLESPVSYVSSGTPARKILASPTPMATPPYVIQQLDVTKEAIGSFPFMKPKGEKDNAPRHFNIVKYPSAPAALVTLYMSIVKENRDFANEAIRYFLDSYRRSGPPKLMQPLFVLDEPDFVHSGLFMELENEEPKGPGVLSEWDYSIWQGNTCFQNNSLDDKGISEEKVLFHGNTSWEEVG</sequence>
<organism evidence="1 2">
    <name type="scientific">Melastoma candidum</name>
    <dbReference type="NCBI Taxonomy" id="119954"/>
    <lineage>
        <taxon>Eukaryota</taxon>
        <taxon>Viridiplantae</taxon>
        <taxon>Streptophyta</taxon>
        <taxon>Embryophyta</taxon>
        <taxon>Tracheophyta</taxon>
        <taxon>Spermatophyta</taxon>
        <taxon>Magnoliopsida</taxon>
        <taxon>eudicotyledons</taxon>
        <taxon>Gunneridae</taxon>
        <taxon>Pentapetalae</taxon>
        <taxon>rosids</taxon>
        <taxon>malvids</taxon>
        <taxon>Myrtales</taxon>
        <taxon>Melastomataceae</taxon>
        <taxon>Melastomatoideae</taxon>
        <taxon>Melastomateae</taxon>
        <taxon>Melastoma</taxon>
    </lineage>
</organism>